<evidence type="ECO:0000313" key="8">
    <source>
        <dbReference type="EMBL" id="KCV67703.1"/>
    </source>
</evidence>
<evidence type="ECO:0000256" key="3">
    <source>
        <dbReference type="ARBA" id="ARBA00022552"/>
    </source>
</evidence>
<gene>
    <name evidence="8" type="ORF">H696_05811</name>
</gene>
<dbReference type="EMBL" id="KB932214">
    <property type="protein sequence ID" value="KCV67703.1"/>
    <property type="molecule type" value="Genomic_DNA"/>
</dbReference>
<evidence type="ECO:0000256" key="6">
    <source>
        <dbReference type="SAM" id="MobiDB-lite"/>
    </source>
</evidence>
<dbReference type="Pfam" id="PF08640">
    <property type="entry name" value="U3_assoc_6"/>
    <property type="match status" value="1"/>
</dbReference>
<dbReference type="GeneID" id="20530536"/>
<keyword evidence="3" id="KW-0698">rRNA processing</keyword>
<protein>
    <recommendedName>
        <fullName evidence="7">U3 small nucleolar RNA-associated protein 6 N-terminal domain-containing protein</fullName>
    </recommendedName>
</protein>
<dbReference type="GO" id="GO:0034388">
    <property type="term" value="C:Pwp2p-containing subcomplex of 90S preribosome"/>
    <property type="evidence" value="ECO:0007669"/>
    <property type="project" value="TreeGrafter"/>
</dbReference>
<dbReference type="InterPro" id="IPR013949">
    <property type="entry name" value="Utp6"/>
</dbReference>
<evidence type="ECO:0000256" key="4">
    <source>
        <dbReference type="ARBA" id="ARBA00022737"/>
    </source>
</evidence>
<dbReference type="GO" id="GO:0032040">
    <property type="term" value="C:small-subunit processome"/>
    <property type="evidence" value="ECO:0007669"/>
    <property type="project" value="TreeGrafter"/>
</dbReference>
<feature type="domain" description="U3 small nucleolar RNA-associated protein 6 N-terminal" evidence="7">
    <location>
        <begin position="9"/>
        <end position="88"/>
    </location>
</feature>
<evidence type="ECO:0000313" key="9">
    <source>
        <dbReference type="Proteomes" id="UP000030693"/>
    </source>
</evidence>
<reference evidence="8" key="1">
    <citation type="submission" date="2013-04" db="EMBL/GenBank/DDBJ databases">
        <title>The Genome Sequence of Fonticula alba ATCC 38817.</title>
        <authorList>
            <consortium name="The Broad Institute Genomics Platform"/>
            <person name="Russ C."/>
            <person name="Cuomo C."/>
            <person name="Burger G."/>
            <person name="Gray M.W."/>
            <person name="Holland P.W.H."/>
            <person name="King N."/>
            <person name="Lang F.B.F."/>
            <person name="Roger A.J."/>
            <person name="Ruiz-Trillo I."/>
            <person name="Brown M."/>
            <person name="Walker B."/>
            <person name="Young S."/>
            <person name="Zeng Q."/>
            <person name="Gargeya S."/>
            <person name="Fitzgerald M."/>
            <person name="Haas B."/>
            <person name="Abouelleil A."/>
            <person name="Allen A.W."/>
            <person name="Alvarado L."/>
            <person name="Arachchi H.M."/>
            <person name="Berlin A.M."/>
            <person name="Chapman S.B."/>
            <person name="Gainer-Dewar J."/>
            <person name="Goldberg J."/>
            <person name="Griggs A."/>
            <person name="Gujja S."/>
            <person name="Hansen M."/>
            <person name="Howarth C."/>
            <person name="Imamovic A."/>
            <person name="Ireland A."/>
            <person name="Larimer J."/>
            <person name="McCowan C."/>
            <person name="Murphy C."/>
            <person name="Pearson M."/>
            <person name="Poon T.W."/>
            <person name="Priest M."/>
            <person name="Roberts A."/>
            <person name="Saif S."/>
            <person name="Shea T."/>
            <person name="Sisk P."/>
            <person name="Sykes S."/>
            <person name="Wortman J."/>
            <person name="Nusbaum C."/>
            <person name="Birren B."/>
        </authorList>
    </citation>
    <scope>NUCLEOTIDE SEQUENCE [LARGE SCALE GENOMIC DNA]</scope>
    <source>
        <strain evidence="8">ATCC 38817</strain>
    </source>
</reference>
<dbReference type="SUPFAM" id="SSF48452">
    <property type="entry name" value="TPR-like"/>
    <property type="match status" value="1"/>
</dbReference>
<feature type="compositionally biased region" description="Acidic residues" evidence="6">
    <location>
        <begin position="517"/>
        <end position="545"/>
    </location>
</feature>
<dbReference type="PANTHER" id="PTHR23271:SF1">
    <property type="entry name" value="U3 SMALL NUCLEOLAR RNA-ASSOCIATED PROTEIN 6 HOMOLOG"/>
    <property type="match status" value="1"/>
</dbReference>
<evidence type="ECO:0000256" key="2">
    <source>
        <dbReference type="ARBA" id="ARBA00010734"/>
    </source>
</evidence>
<dbReference type="InterPro" id="IPR003107">
    <property type="entry name" value="HAT"/>
</dbReference>
<dbReference type="GO" id="GO:0000462">
    <property type="term" value="P:maturation of SSU-rRNA from tricistronic rRNA transcript (SSU-rRNA, 5.8S rRNA, LSU-rRNA)"/>
    <property type="evidence" value="ECO:0007669"/>
    <property type="project" value="InterPro"/>
</dbReference>
<evidence type="ECO:0000256" key="5">
    <source>
        <dbReference type="ARBA" id="ARBA00023242"/>
    </source>
</evidence>
<dbReference type="OrthoDB" id="28112at2759"/>
<dbReference type="Proteomes" id="UP000030693">
    <property type="component" value="Unassembled WGS sequence"/>
</dbReference>
<proteinExistence type="inferred from homology"/>
<dbReference type="STRING" id="691883.A0A058Z184"/>
<dbReference type="Gene3D" id="1.25.40.10">
    <property type="entry name" value="Tetratricopeptide repeat domain"/>
    <property type="match status" value="2"/>
</dbReference>
<feature type="region of interest" description="Disordered" evidence="6">
    <location>
        <begin position="511"/>
        <end position="557"/>
    </location>
</feature>
<comment type="subcellular location">
    <subcellularLocation>
        <location evidence="1">Nucleus</location>
        <location evidence="1">Nucleolus</location>
    </subcellularLocation>
</comment>
<keyword evidence="5" id="KW-0539">Nucleus</keyword>
<dbReference type="AlphaFoldDB" id="A0A058Z184"/>
<dbReference type="SMART" id="SM00386">
    <property type="entry name" value="HAT"/>
    <property type="match status" value="3"/>
</dbReference>
<dbReference type="eggNOG" id="KOG2396">
    <property type="taxonomic scope" value="Eukaryota"/>
</dbReference>
<feature type="compositionally biased region" description="Low complexity" evidence="6">
    <location>
        <begin position="236"/>
        <end position="247"/>
    </location>
</feature>
<dbReference type="InterPro" id="IPR011990">
    <property type="entry name" value="TPR-like_helical_dom_sf"/>
</dbReference>
<evidence type="ECO:0000256" key="1">
    <source>
        <dbReference type="ARBA" id="ARBA00004604"/>
    </source>
</evidence>
<evidence type="ECO:0000259" key="7">
    <source>
        <dbReference type="Pfam" id="PF08640"/>
    </source>
</evidence>
<dbReference type="GO" id="GO:0030515">
    <property type="term" value="F:snoRNA binding"/>
    <property type="evidence" value="ECO:0007669"/>
    <property type="project" value="InterPro"/>
</dbReference>
<accession>A0A058Z184</accession>
<name>A0A058Z184_FONAL</name>
<dbReference type="InterPro" id="IPR055347">
    <property type="entry name" value="UTP6_N"/>
</dbReference>
<keyword evidence="9" id="KW-1185">Reference proteome</keyword>
<comment type="similarity">
    <text evidence="2">Belongs to the UTP6 family.</text>
</comment>
<dbReference type="RefSeq" id="XP_009497887.1">
    <property type="nucleotide sequence ID" value="XM_009499612.1"/>
</dbReference>
<dbReference type="PANTHER" id="PTHR23271">
    <property type="entry name" value="HEPATOCELLULAR CARCINOMA-ASSOCIATED ANTIGEN 66"/>
    <property type="match status" value="1"/>
</dbReference>
<sequence length="822" mass="88897">MAENVHSRLEVMVPDLKQFIEIGYFTPEEVRAIVKKRTDFEYKLRRRIPVKLDYLRYIQYEMNLESLRAQRKQRLGLYKHNPVDYAITNNITTIFDRAMMRFSGDTRLWVDYIRFLLAYNRLDRAAGILSRAVLSRPTEPLFWIMAASFELDKRSNFDTARALLQRGARLNRSNDVSLWVEYLRLETLFIERIRARRAMLGLSRPGVADPEAAAGQAVSVPELPQETGSTGDGGSDSDAAQSSDESAAGGGPAADEAMSGIIALSSDVTRSAGAAPADAAGQTDAQKASLAHVLSGAIPKMIIKSAFEAHPESLALRIRFMEILRSSYGHRLTECLDMVYESLQNDFPFHPHALTLVIRREVDRLLFVPPQPRSSESATALADQDDPPAAPPAEDILRAQVAVAITQMEDGVLSLLDELTSIDARTICWLAFIDSLQDLAADPRIKKLGLSAGLSAQLCSSMLECVSRGDLLRPELFSAWADSIDLAEGTEHAGHLLAAIDGVLQGKFAASATAPAEESDSDSEAEEEEGDDDDDGSDTDSDSDDAAPAPAPAPTAGQLDQLNALKVRLLVRGAEATAAAAADSTGPFAPGQVSDFFLGLVPTEALAGLKLLDDFVPWAEKALPEVYTRAFVKDLYEKWTFIGLACSEASLLSFVRWIVAGPAPWHGALLDLSQRALGLAAQPLAGLELILHHLLPSKQSAQQPAAGEEAAPQRVAFTAPQLKQLERLLEATTAALAPGASGFAMLRTPGASAATGTLTAAAAADHHQSTLVRGVSRAAAVWLKWIAFELAQGNPKRVISLYERAVRSVPDADAFVQAYNRL</sequence>
<keyword evidence="4" id="KW-0677">Repeat</keyword>
<organism evidence="8">
    <name type="scientific">Fonticula alba</name>
    <name type="common">Slime mold</name>
    <dbReference type="NCBI Taxonomy" id="691883"/>
    <lineage>
        <taxon>Eukaryota</taxon>
        <taxon>Rotosphaerida</taxon>
        <taxon>Fonticulaceae</taxon>
        <taxon>Fonticula</taxon>
    </lineage>
</organism>
<feature type="region of interest" description="Disordered" evidence="6">
    <location>
        <begin position="213"/>
        <end position="254"/>
    </location>
</feature>